<dbReference type="InterPro" id="IPR002035">
    <property type="entry name" value="VWF_A"/>
</dbReference>
<gene>
    <name evidence="4" type="ORF">DMH04_39410</name>
</gene>
<dbReference type="RefSeq" id="WP_051795712.1">
    <property type="nucleotide sequence ID" value="NZ_QHKI01000050.1"/>
</dbReference>
<feature type="domain" description="VWFA" evidence="2">
    <location>
        <begin position="300"/>
        <end position="469"/>
    </location>
</feature>
<proteinExistence type="predicted"/>
<reference evidence="4 5" key="1">
    <citation type="submission" date="2018-05" db="EMBL/GenBank/DDBJ databases">
        <title>Evolution of GPA BGCs.</title>
        <authorList>
            <person name="Waglechner N."/>
            <person name="Wright G.D."/>
        </authorList>
    </citation>
    <scope>NUCLEOTIDE SEQUENCE [LARGE SCALE GENOMIC DNA]</scope>
    <source>
        <strain evidence="4 5">A82846</strain>
    </source>
</reference>
<comment type="caution">
    <text evidence="4">The sequence shown here is derived from an EMBL/GenBank/DDBJ whole genome shotgun (WGS) entry which is preliminary data.</text>
</comment>
<name>A0A428YXC9_KIBAR</name>
<feature type="region of interest" description="Disordered" evidence="1">
    <location>
        <begin position="1"/>
        <end position="22"/>
    </location>
</feature>
<dbReference type="AlphaFoldDB" id="A0A428YXC9"/>
<dbReference type="PROSITE" id="PS50234">
    <property type="entry name" value="VWFA"/>
    <property type="match status" value="1"/>
</dbReference>
<dbReference type="OrthoDB" id="186919at2"/>
<dbReference type="SUPFAM" id="SSF53300">
    <property type="entry name" value="vWA-like"/>
    <property type="match status" value="1"/>
</dbReference>
<dbReference type="SMART" id="SM00327">
    <property type="entry name" value="VWA"/>
    <property type="match status" value="1"/>
</dbReference>
<protein>
    <submittedName>
        <fullName evidence="4">VWA domain-containing protein</fullName>
    </submittedName>
</protein>
<feature type="region of interest" description="Disordered" evidence="1">
    <location>
        <begin position="659"/>
        <end position="735"/>
    </location>
</feature>
<accession>A0A428YXC9</accession>
<feature type="compositionally biased region" description="Pro residues" evidence="1">
    <location>
        <begin position="700"/>
        <end position="716"/>
    </location>
</feature>
<evidence type="ECO:0000259" key="2">
    <source>
        <dbReference type="PROSITE" id="PS50234"/>
    </source>
</evidence>
<dbReference type="PROSITE" id="PS51468">
    <property type="entry name" value="VIT"/>
    <property type="match status" value="1"/>
</dbReference>
<dbReference type="EMBL" id="QHKI01000050">
    <property type="protein sequence ID" value="RSM74797.1"/>
    <property type="molecule type" value="Genomic_DNA"/>
</dbReference>
<evidence type="ECO:0000313" key="4">
    <source>
        <dbReference type="EMBL" id="RSM74797.1"/>
    </source>
</evidence>
<dbReference type="Pfam" id="PF13768">
    <property type="entry name" value="VWA_3"/>
    <property type="match status" value="1"/>
</dbReference>
<dbReference type="PANTHER" id="PTHR45737">
    <property type="entry name" value="VON WILLEBRAND FACTOR A DOMAIN-CONTAINING PROTEIN 5A"/>
    <property type="match status" value="1"/>
</dbReference>
<dbReference type="InterPro" id="IPR013694">
    <property type="entry name" value="VIT"/>
</dbReference>
<dbReference type="Pfam" id="PF08487">
    <property type="entry name" value="VIT"/>
    <property type="match status" value="1"/>
</dbReference>
<dbReference type="SMART" id="SM00609">
    <property type="entry name" value="VIT"/>
    <property type="match status" value="1"/>
</dbReference>
<dbReference type="PANTHER" id="PTHR45737:SF6">
    <property type="entry name" value="VON WILLEBRAND FACTOR A DOMAIN-CONTAINING PROTEIN 5A"/>
    <property type="match status" value="1"/>
</dbReference>
<dbReference type="Gene3D" id="3.40.50.410">
    <property type="entry name" value="von Willebrand factor, type A domain"/>
    <property type="match status" value="1"/>
</dbReference>
<evidence type="ECO:0000256" key="1">
    <source>
        <dbReference type="SAM" id="MobiDB-lite"/>
    </source>
</evidence>
<feature type="domain" description="VIT" evidence="3">
    <location>
        <begin position="18"/>
        <end position="146"/>
    </location>
</feature>
<evidence type="ECO:0000313" key="5">
    <source>
        <dbReference type="Proteomes" id="UP000287547"/>
    </source>
</evidence>
<evidence type="ECO:0000259" key="3">
    <source>
        <dbReference type="PROSITE" id="PS51468"/>
    </source>
</evidence>
<organism evidence="4 5">
    <name type="scientific">Kibdelosporangium aridum</name>
    <dbReference type="NCBI Taxonomy" id="2030"/>
    <lineage>
        <taxon>Bacteria</taxon>
        <taxon>Bacillati</taxon>
        <taxon>Actinomycetota</taxon>
        <taxon>Actinomycetes</taxon>
        <taxon>Pseudonocardiales</taxon>
        <taxon>Pseudonocardiaceae</taxon>
        <taxon>Kibdelosporangium</taxon>
    </lineage>
</organism>
<dbReference type="InterPro" id="IPR036465">
    <property type="entry name" value="vWFA_dom_sf"/>
</dbReference>
<sequence length="831" mass="87664">MSTHVDLIETEAPGRPTEDDGLGCLHTSRGNLPLELIDVRAAITGLATSIEVTQGFHNPYEEPLEATYIFPLPPRAAVTALRMEADGRVVEGVLKERGAARESYDQAIAEGKRASIAEEERPGVFTMRVGNIMPGERVSVHLTLASHLSYEDNEATFRFPLVVAPRYIPGAPLAGEQVGDGVARDTDAVPDASRISPPVLLPGFPNPVQLSVVVDIDAGSLPLQGISSSLHALATSDAPRGTQVRLDPGERADRDFILRLRYGADAISTSLAVVPEGDSGGTFALTVLPPSTNALARPRDVVLVLDRSGSMGGWKMVAARRAAARIVDTLGSADRFAVLAFDHEVITPPTLSSSFAEANDRNRFRAVEFLSGLDARGGTEMLLPLRRAASLLTESPDRDRVLVLVTDGQIGNEDQLLRELSQALSGVRVHTVGIDRAVNEAFLQRLAGSSGRYELVESEDRLDDAMQNIHRRIGAPVAVGLSLTASGLAMEPDSVAPSPIPDLFEGVPVMVTGRFTGTPTGSVTVTSADGWHAEVAATPSENPSLGALWARARIRDLEDQYVIGFGDQTPLETQIIDTSLKFGVLSRFTAFVAVDHRVVNEGGKTHKVTQPVDLPSGWEMNAPIPAGAPMAAARAYGAAAFAAHSPAFDSYQGGPPAAPGGAVKLGGRPGLAQRANYQSTPATDEQAAPPPSAPGDSFGAPPPPPDGPFGAPPPTPKRARGGAQSFEDPVGPTPTTLADFIAERLKALRAAENDPTTTKAGLLTTLASAIRIRVPAWQAANEPPNAIATLAALATTLETPTTSDADIANRWNSTITTLESLGGKRKSFWKR</sequence>
<dbReference type="Proteomes" id="UP000287547">
    <property type="component" value="Unassembled WGS sequence"/>
</dbReference>